<organism evidence="1 2">
    <name type="scientific">Trichinella murrelli</name>
    <dbReference type="NCBI Taxonomy" id="144512"/>
    <lineage>
        <taxon>Eukaryota</taxon>
        <taxon>Metazoa</taxon>
        <taxon>Ecdysozoa</taxon>
        <taxon>Nematoda</taxon>
        <taxon>Enoplea</taxon>
        <taxon>Dorylaimia</taxon>
        <taxon>Trichinellida</taxon>
        <taxon>Trichinellidae</taxon>
        <taxon>Trichinella</taxon>
    </lineage>
</organism>
<dbReference type="Proteomes" id="UP000055048">
    <property type="component" value="Unassembled WGS sequence"/>
</dbReference>
<sequence>MANVIVLQGRGQQGDSSWTTVEKTVQNYLLIGSLAPHFLIATWSASTLSISATRIRCFINQIVTMR</sequence>
<gene>
    <name evidence="1" type="ORF">T05_10376</name>
</gene>
<evidence type="ECO:0000313" key="2">
    <source>
        <dbReference type="Proteomes" id="UP000055048"/>
    </source>
</evidence>
<keyword evidence="2" id="KW-1185">Reference proteome</keyword>
<reference evidence="1 2" key="1">
    <citation type="submission" date="2015-01" db="EMBL/GenBank/DDBJ databases">
        <title>Evolution of Trichinella species and genotypes.</title>
        <authorList>
            <person name="Korhonen P.K."/>
            <person name="Edoardo P."/>
            <person name="Giuseppe L.R."/>
            <person name="Gasser R.B."/>
        </authorList>
    </citation>
    <scope>NUCLEOTIDE SEQUENCE [LARGE SCALE GENOMIC DNA]</scope>
    <source>
        <strain evidence="1">ISS417</strain>
    </source>
</reference>
<proteinExistence type="predicted"/>
<dbReference type="AlphaFoldDB" id="A0A0V0TU63"/>
<comment type="caution">
    <text evidence="1">The sequence shown here is derived from an EMBL/GenBank/DDBJ whole genome shotgun (WGS) entry which is preliminary data.</text>
</comment>
<name>A0A0V0TU63_9BILA</name>
<accession>A0A0V0TU63</accession>
<evidence type="ECO:0000313" key="1">
    <source>
        <dbReference type="EMBL" id="KRX42119.1"/>
    </source>
</evidence>
<dbReference type="EMBL" id="JYDJ01000152">
    <property type="protein sequence ID" value="KRX42119.1"/>
    <property type="molecule type" value="Genomic_DNA"/>
</dbReference>
<protein>
    <submittedName>
        <fullName evidence="1">Uncharacterized protein</fullName>
    </submittedName>
</protein>